<dbReference type="GO" id="GO:0009307">
    <property type="term" value="P:DNA restriction-modification system"/>
    <property type="evidence" value="ECO:0007669"/>
    <property type="project" value="UniProtKB-KW"/>
</dbReference>
<evidence type="ECO:0000256" key="2">
    <source>
        <dbReference type="ARBA" id="ARBA00022747"/>
    </source>
</evidence>
<comment type="similarity">
    <text evidence="1">Belongs to the type-I restriction system S methylase family.</text>
</comment>
<keyword evidence="2" id="KW-0680">Restriction system</keyword>
<feature type="domain" description="Type I restriction modification DNA specificity" evidence="4">
    <location>
        <begin position="254"/>
        <end position="348"/>
    </location>
</feature>
<dbReference type="InterPro" id="IPR000055">
    <property type="entry name" value="Restrct_endonuc_typeI_TRD"/>
</dbReference>
<evidence type="ECO:0000313" key="5">
    <source>
        <dbReference type="EMBL" id="OUO57479.1"/>
    </source>
</evidence>
<dbReference type="EMBL" id="NFJD01000001">
    <property type="protein sequence ID" value="OUO57479.1"/>
    <property type="molecule type" value="Genomic_DNA"/>
</dbReference>
<keyword evidence="6" id="KW-1185">Reference proteome</keyword>
<proteinExistence type="inferred from homology"/>
<evidence type="ECO:0000313" key="6">
    <source>
        <dbReference type="Proteomes" id="UP000196368"/>
    </source>
</evidence>
<evidence type="ECO:0000256" key="1">
    <source>
        <dbReference type="ARBA" id="ARBA00010923"/>
    </source>
</evidence>
<dbReference type="Gene3D" id="3.90.220.20">
    <property type="entry name" value="DNA methylase specificity domains"/>
    <property type="match status" value="2"/>
</dbReference>
<protein>
    <recommendedName>
        <fullName evidence="4">Type I restriction modification DNA specificity domain-containing protein</fullName>
    </recommendedName>
</protein>
<name>A0A1Y4DII9_9BACT</name>
<dbReference type="InterPro" id="IPR052021">
    <property type="entry name" value="Type-I_RS_S_subunit"/>
</dbReference>
<dbReference type="SUPFAM" id="SSF116734">
    <property type="entry name" value="DNA methylase specificity domain"/>
    <property type="match status" value="2"/>
</dbReference>
<evidence type="ECO:0000256" key="3">
    <source>
        <dbReference type="ARBA" id="ARBA00023125"/>
    </source>
</evidence>
<dbReference type="Pfam" id="PF01420">
    <property type="entry name" value="Methylase_S"/>
    <property type="match status" value="1"/>
</dbReference>
<gene>
    <name evidence="5" type="ORF">B5F75_01530</name>
</gene>
<dbReference type="AlphaFoldDB" id="A0A1Y4DII9"/>
<dbReference type="InterPro" id="IPR044946">
    <property type="entry name" value="Restrct_endonuc_typeI_TRD_sf"/>
</dbReference>
<comment type="caution">
    <text evidence="5">The sequence shown here is derived from an EMBL/GenBank/DDBJ whole genome shotgun (WGS) entry which is preliminary data.</text>
</comment>
<evidence type="ECO:0000259" key="4">
    <source>
        <dbReference type="Pfam" id="PF01420"/>
    </source>
</evidence>
<reference evidence="6" key="1">
    <citation type="submission" date="2017-04" db="EMBL/GenBank/DDBJ databases">
        <title>Function of individual gut microbiota members based on whole genome sequencing of pure cultures obtained from chicken caecum.</title>
        <authorList>
            <person name="Medvecky M."/>
            <person name="Cejkova D."/>
            <person name="Polansky O."/>
            <person name="Karasova D."/>
            <person name="Kubasova T."/>
            <person name="Cizek A."/>
            <person name="Rychlik I."/>
        </authorList>
    </citation>
    <scope>NUCLEOTIDE SEQUENCE [LARGE SCALE GENOMIC DNA]</scope>
    <source>
        <strain evidence="6">An273</strain>
    </source>
</reference>
<dbReference type="Proteomes" id="UP000196368">
    <property type="component" value="Unassembled WGS sequence"/>
</dbReference>
<accession>A0A1Y4DII9</accession>
<keyword evidence="3" id="KW-0238">DNA-binding</keyword>
<dbReference type="OrthoDB" id="9816225at2"/>
<dbReference type="GO" id="GO:0003677">
    <property type="term" value="F:DNA binding"/>
    <property type="evidence" value="ECO:0007669"/>
    <property type="project" value="UniProtKB-KW"/>
</dbReference>
<sequence>MALTKYKLGNLIEQRREKYDGEANIQAWGVSCDGFISPKQDSADTSVYNVFYKNDFVFNPARMERNSIALNIFFDKAICSSLYEIFFIKRPDIILPEYLNMFVKRNEFARKCWFEAVGSARNYFRVANLGEFEIDLPSIEIQQKYVDIYKAMVANQKSYEQGLDDLKLVCDAYIEDLRRKMPCEKIGPYIEECHEKNDNNLINLFQGVTVDHIFTDPKRIAEDSENGSIVRTGQFAFNKVMKAHNTKLPIALREGPDCVVSNSYQVFKITNSNKLLPKYLLIWMNRSETQRYAGFMAFGTTRDIFTFQDMQEISIPLPHITVQQNIIDIFSSYQKRSAINEKLKELIKNICPILIKGAMEEGQKEA</sequence>
<organism evidence="5 6">
    <name type="scientific">Candidatus Avelusimicrobium gallicola</name>
    <dbReference type="NCBI Taxonomy" id="2562704"/>
    <lineage>
        <taxon>Bacteria</taxon>
        <taxon>Pseudomonadati</taxon>
        <taxon>Elusimicrobiota</taxon>
        <taxon>Elusimicrobia</taxon>
        <taxon>Elusimicrobiales</taxon>
        <taxon>Elusimicrobiaceae</taxon>
        <taxon>Candidatus Avelusimicrobium</taxon>
    </lineage>
</organism>
<dbReference type="RefSeq" id="WP_087286879.1">
    <property type="nucleotide sequence ID" value="NZ_NFJD01000001.1"/>
</dbReference>
<dbReference type="PANTHER" id="PTHR30408:SF13">
    <property type="entry name" value="TYPE I RESTRICTION ENZYME HINDI SPECIFICITY SUBUNIT"/>
    <property type="match status" value="1"/>
</dbReference>
<dbReference type="PANTHER" id="PTHR30408">
    <property type="entry name" value="TYPE-1 RESTRICTION ENZYME ECOKI SPECIFICITY PROTEIN"/>
    <property type="match status" value="1"/>
</dbReference>